<gene>
    <name evidence="3" type="ORF">COV59_04455</name>
</gene>
<organism evidence="3 4">
    <name type="scientific">Candidatus Magasanikbacteria bacterium CG11_big_fil_rev_8_21_14_0_20_39_34</name>
    <dbReference type="NCBI Taxonomy" id="1974653"/>
    <lineage>
        <taxon>Bacteria</taxon>
        <taxon>Candidatus Magasanikiibacteriota</taxon>
    </lineage>
</organism>
<keyword evidence="2" id="KW-1133">Transmembrane helix</keyword>
<comment type="caution">
    <text evidence="3">The sequence shown here is derived from an EMBL/GenBank/DDBJ whole genome shotgun (WGS) entry which is preliminary data.</text>
</comment>
<dbReference type="Proteomes" id="UP000229600">
    <property type="component" value="Unassembled WGS sequence"/>
</dbReference>
<feature type="transmembrane region" description="Helical" evidence="2">
    <location>
        <begin position="12"/>
        <end position="33"/>
    </location>
</feature>
<protein>
    <submittedName>
        <fullName evidence="3">Uncharacterized protein</fullName>
    </submittedName>
</protein>
<evidence type="ECO:0000313" key="4">
    <source>
        <dbReference type="Proteomes" id="UP000229600"/>
    </source>
</evidence>
<keyword evidence="2" id="KW-0812">Transmembrane</keyword>
<accession>A0A2H0N477</accession>
<evidence type="ECO:0000256" key="1">
    <source>
        <dbReference type="SAM" id="Coils"/>
    </source>
</evidence>
<proteinExistence type="predicted"/>
<dbReference type="AlphaFoldDB" id="A0A2H0N477"/>
<feature type="coiled-coil region" evidence="1">
    <location>
        <begin position="33"/>
        <end position="67"/>
    </location>
</feature>
<keyword evidence="1" id="KW-0175">Coiled coil</keyword>
<reference evidence="3 4" key="1">
    <citation type="submission" date="2017-09" db="EMBL/GenBank/DDBJ databases">
        <title>Depth-based differentiation of microbial function through sediment-hosted aquifers and enrichment of novel symbionts in the deep terrestrial subsurface.</title>
        <authorList>
            <person name="Probst A.J."/>
            <person name="Ladd B."/>
            <person name="Jarett J.K."/>
            <person name="Geller-Mcgrath D.E."/>
            <person name="Sieber C.M."/>
            <person name="Emerson J.B."/>
            <person name="Anantharaman K."/>
            <person name="Thomas B.C."/>
            <person name="Malmstrom R."/>
            <person name="Stieglmeier M."/>
            <person name="Klingl A."/>
            <person name="Woyke T."/>
            <person name="Ryan C.M."/>
            <person name="Banfield J.F."/>
        </authorList>
    </citation>
    <scope>NUCLEOTIDE SEQUENCE [LARGE SCALE GENOMIC DNA]</scope>
    <source>
        <strain evidence="3">CG11_big_fil_rev_8_21_14_0_20_39_34</strain>
    </source>
</reference>
<dbReference type="EMBL" id="PCWN01000009">
    <property type="protein sequence ID" value="PIR03694.1"/>
    <property type="molecule type" value="Genomic_DNA"/>
</dbReference>
<evidence type="ECO:0000313" key="3">
    <source>
        <dbReference type="EMBL" id="PIR03694.1"/>
    </source>
</evidence>
<name>A0A2H0N477_9BACT</name>
<keyword evidence="2" id="KW-0472">Membrane</keyword>
<sequence>MKQPSLKKQIIIFLLQNLLVVLLIGGFIIYPAAKNIFELKKNIEQTHDELEQEYTKTKHLKKSLQELDSVKEVTAQFTSSTIPVGSELPMITLFEQLAQRYDIDQNLSLGTQDTVRYAMAKSNISDKYYVFSFLNHGTYKHHLQFLRELESMPFYVIIDKLQWSTHGSGPTNDVTLRFDALVYAHATQ</sequence>
<evidence type="ECO:0000256" key="2">
    <source>
        <dbReference type="SAM" id="Phobius"/>
    </source>
</evidence>